<gene>
    <name evidence="2" type="ORF">K469DRAFT_768353</name>
</gene>
<dbReference type="Pfam" id="PF03184">
    <property type="entry name" value="DDE_1"/>
    <property type="match status" value="1"/>
</dbReference>
<accession>A0A6A6DAG3</accession>
<sequence length="72" mass="8842">WLRHFNIHIKEYTVGVYRLLILDNHKSHNSLEFTEYYKENKIVTLYMPPHSSHILQPLNISYFLPLKIVYRR</sequence>
<dbReference type="AlphaFoldDB" id="A0A6A6DAG3"/>
<dbReference type="EMBL" id="ML994758">
    <property type="protein sequence ID" value="KAF2174950.1"/>
    <property type="molecule type" value="Genomic_DNA"/>
</dbReference>
<name>A0A6A6DAG3_9PEZI</name>
<feature type="non-terminal residue" evidence="2">
    <location>
        <position position="1"/>
    </location>
</feature>
<evidence type="ECO:0000313" key="2">
    <source>
        <dbReference type="EMBL" id="KAF2174950.1"/>
    </source>
</evidence>
<keyword evidence="3" id="KW-1185">Reference proteome</keyword>
<organism evidence="2 3">
    <name type="scientific">Zopfia rhizophila CBS 207.26</name>
    <dbReference type="NCBI Taxonomy" id="1314779"/>
    <lineage>
        <taxon>Eukaryota</taxon>
        <taxon>Fungi</taxon>
        <taxon>Dikarya</taxon>
        <taxon>Ascomycota</taxon>
        <taxon>Pezizomycotina</taxon>
        <taxon>Dothideomycetes</taxon>
        <taxon>Dothideomycetes incertae sedis</taxon>
        <taxon>Zopfiaceae</taxon>
        <taxon>Zopfia</taxon>
    </lineage>
</organism>
<evidence type="ECO:0000313" key="3">
    <source>
        <dbReference type="Proteomes" id="UP000800200"/>
    </source>
</evidence>
<dbReference type="GO" id="GO:0003676">
    <property type="term" value="F:nucleic acid binding"/>
    <property type="evidence" value="ECO:0007669"/>
    <property type="project" value="InterPro"/>
</dbReference>
<reference evidence="2" key="1">
    <citation type="journal article" date="2020" name="Stud. Mycol.">
        <title>101 Dothideomycetes genomes: a test case for predicting lifestyles and emergence of pathogens.</title>
        <authorList>
            <person name="Haridas S."/>
            <person name="Albert R."/>
            <person name="Binder M."/>
            <person name="Bloem J."/>
            <person name="Labutti K."/>
            <person name="Salamov A."/>
            <person name="Andreopoulos B."/>
            <person name="Baker S."/>
            <person name="Barry K."/>
            <person name="Bills G."/>
            <person name="Bluhm B."/>
            <person name="Cannon C."/>
            <person name="Castanera R."/>
            <person name="Culley D."/>
            <person name="Daum C."/>
            <person name="Ezra D."/>
            <person name="Gonzalez J."/>
            <person name="Henrissat B."/>
            <person name="Kuo A."/>
            <person name="Liang C."/>
            <person name="Lipzen A."/>
            <person name="Lutzoni F."/>
            <person name="Magnuson J."/>
            <person name="Mondo S."/>
            <person name="Nolan M."/>
            <person name="Ohm R."/>
            <person name="Pangilinan J."/>
            <person name="Park H.-J."/>
            <person name="Ramirez L."/>
            <person name="Alfaro M."/>
            <person name="Sun H."/>
            <person name="Tritt A."/>
            <person name="Yoshinaga Y."/>
            <person name="Zwiers L.-H."/>
            <person name="Turgeon B."/>
            <person name="Goodwin S."/>
            <person name="Spatafora J."/>
            <person name="Crous P."/>
            <person name="Grigoriev I."/>
        </authorList>
    </citation>
    <scope>NUCLEOTIDE SEQUENCE</scope>
    <source>
        <strain evidence="2">CBS 207.26</strain>
    </source>
</reference>
<dbReference type="Proteomes" id="UP000800200">
    <property type="component" value="Unassembled WGS sequence"/>
</dbReference>
<evidence type="ECO:0000259" key="1">
    <source>
        <dbReference type="Pfam" id="PF03184"/>
    </source>
</evidence>
<protein>
    <submittedName>
        <fullName evidence="2">CENP-B protein</fullName>
    </submittedName>
</protein>
<dbReference type="InterPro" id="IPR004875">
    <property type="entry name" value="DDE_SF_endonuclease_dom"/>
</dbReference>
<feature type="domain" description="DDE-1" evidence="1">
    <location>
        <begin position="1"/>
        <end position="72"/>
    </location>
</feature>
<dbReference type="OrthoDB" id="5425161at2759"/>
<proteinExistence type="predicted"/>